<proteinExistence type="predicted"/>
<protein>
    <submittedName>
        <fullName evidence="2">Uncharacterized protein</fullName>
    </submittedName>
</protein>
<reference evidence="2" key="1">
    <citation type="journal article" date="2021" name="Mol. Plant Microbe Interact.">
        <title>Complete Genome Sequence of the Plant-Pathogenic Fungus Colletotrichum lupini.</title>
        <authorList>
            <person name="Baroncelli R."/>
            <person name="Pensec F."/>
            <person name="Da Lio D."/>
            <person name="Boufleur T."/>
            <person name="Vicente I."/>
            <person name="Sarrocco S."/>
            <person name="Picot A."/>
            <person name="Baraldi E."/>
            <person name="Sukno S."/>
            <person name="Thon M."/>
            <person name="Le Floch G."/>
        </authorList>
    </citation>
    <scope>NUCLEOTIDE SEQUENCE</scope>
    <source>
        <strain evidence="2">IMI 504893</strain>
    </source>
</reference>
<dbReference type="GeneID" id="73340689"/>
<dbReference type="RefSeq" id="XP_049142822.1">
    <property type="nucleotide sequence ID" value="XM_049285679.1"/>
</dbReference>
<sequence length="61" mass="7107">MLSRFTLISLLAWATYAYVVRYQWASEGRNGLELVAQLRGIEPPRLWGWRGYWWASQTGCA</sequence>
<accession>A0A9Q8SPQ3</accession>
<keyword evidence="1" id="KW-0732">Signal</keyword>
<feature type="signal peptide" evidence="1">
    <location>
        <begin position="1"/>
        <end position="17"/>
    </location>
</feature>
<evidence type="ECO:0000313" key="2">
    <source>
        <dbReference type="EMBL" id="UQC81196.1"/>
    </source>
</evidence>
<feature type="chain" id="PRO_5040346817" evidence="1">
    <location>
        <begin position="18"/>
        <end position="61"/>
    </location>
</feature>
<dbReference type="Proteomes" id="UP000830671">
    <property type="component" value="Chromosome 3"/>
</dbReference>
<name>A0A9Q8SPQ3_9PEZI</name>
<evidence type="ECO:0000256" key="1">
    <source>
        <dbReference type="SAM" id="SignalP"/>
    </source>
</evidence>
<keyword evidence="3" id="KW-1185">Reference proteome</keyword>
<dbReference type="AlphaFoldDB" id="A0A9Q8SPQ3"/>
<gene>
    <name evidence="2" type="ORF">CLUP02_06682</name>
</gene>
<organism evidence="2 3">
    <name type="scientific">Colletotrichum lupini</name>
    <dbReference type="NCBI Taxonomy" id="145971"/>
    <lineage>
        <taxon>Eukaryota</taxon>
        <taxon>Fungi</taxon>
        <taxon>Dikarya</taxon>
        <taxon>Ascomycota</taxon>
        <taxon>Pezizomycotina</taxon>
        <taxon>Sordariomycetes</taxon>
        <taxon>Hypocreomycetidae</taxon>
        <taxon>Glomerellales</taxon>
        <taxon>Glomerellaceae</taxon>
        <taxon>Colletotrichum</taxon>
        <taxon>Colletotrichum acutatum species complex</taxon>
    </lineage>
</organism>
<dbReference type="KEGG" id="clup:CLUP02_06682"/>
<evidence type="ECO:0000313" key="3">
    <source>
        <dbReference type="Proteomes" id="UP000830671"/>
    </source>
</evidence>
<dbReference type="EMBL" id="CP019475">
    <property type="protein sequence ID" value="UQC81196.1"/>
    <property type="molecule type" value="Genomic_DNA"/>
</dbReference>